<protein>
    <submittedName>
        <fullName evidence="3">Uncharacterized protein</fullName>
    </submittedName>
</protein>
<gene>
    <name evidence="3" type="ORF">JAAARDRAFT_534780</name>
</gene>
<evidence type="ECO:0000256" key="2">
    <source>
        <dbReference type="SAM" id="Phobius"/>
    </source>
</evidence>
<keyword evidence="2" id="KW-1133">Transmembrane helix</keyword>
<evidence type="ECO:0000256" key="1">
    <source>
        <dbReference type="SAM" id="MobiDB-lite"/>
    </source>
</evidence>
<dbReference type="OrthoDB" id="3194625at2759"/>
<dbReference type="HOGENOM" id="CLU_990662_0_0_1"/>
<accession>A0A067PBI6</accession>
<feature type="compositionally biased region" description="Polar residues" evidence="1">
    <location>
        <begin position="157"/>
        <end position="166"/>
    </location>
</feature>
<evidence type="ECO:0000313" key="3">
    <source>
        <dbReference type="EMBL" id="KDQ51200.1"/>
    </source>
</evidence>
<dbReference type="Proteomes" id="UP000027265">
    <property type="component" value="Unassembled WGS sequence"/>
</dbReference>
<feature type="compositionally biased region" description="Low complexity" evidence="1">
    <location>
        <begin position="191"/>
        <end position="202"/>
    </location>
</feature>
<feature type="compositionally biased region" description="Polar residues" evidence="1">
    <location>
        <begin position="234"/>
        <end position="244"/>
    </location>
</feature>
<name>A0A067PBI6_9AGAM</name>
<dbReference type="EMBL" id="KL197750">
    <property type="protein sequence ID" value="KDQ51200.1"/>
    <property type="molecule type" value="Genomic_DNA"/>
</dbReference>
<feature type="compositionally biased region" description="Polar residues" evidence="1">
    <location>
        <begin position="210"/>
        <end position="221"/>
    </location>
</feature>
<keyword evidence="2" id="KW-0472">Membrane</keyword>
<keyword evidence="2" id="KW-0812">Transmembrane</keyword>
<evidence type="ECO:0000313" key="4">
    <source>
        <dbReference type="Proteomes" id="UP000027265"/>
    </source>
</evidence>
<reference evidence="4" key="1">
    <citation type="journal article" date="2014" name="Proc. Natl. Acad. Sci. U.S.A.">
        <title>Extensive sampling of basidiomycete genomes demonstrates inadequacy of the white-rot/brown-rot paradigm for wood decay fungi.</title>
        <authorList>
            <person name="Riley R."/>
            <person name="Salamov A.A."/>
            <person name="Brown D.W."/>
            <person name="Nagy L.G."/>
            <person name="Floudas D."/>
            <person name="Held B.W."/>
            <person name="Levasseur A."/>
            <person name="Lombard V."/>
            <person name="Morin E."/>
            <person name="Otillar R."/>
            <person name="Lindquist E.A."/>
            <person name="Sun H."/>
            <person name="LaButti K.M."/>
            <person name="Schmutz J."/>
            <person name="Jabbour D."/>
            <person name="Luo H."/>
            <person name="Baker S.E."/>
            <person name="Pisabarro A.G."/>
            <person name="Walton J.D."/>
            <person name="Blanchette R.A."/>
            <person name="Henrissat B."/>
            <person name="Martin F."/>
            <person name="Cullen D."/>
            <person name="Hibbett D.S."/>
            <person name="Grigoriev I.V."/>
        </authorList>
    </citation>
    <scope>NUCLEOTIDE SEQUENCE [LARGE SCALE GENOMIC DNA]</scope>
    <source>
        <strain evidence="4">MUCL 33604</strain>
    </source>
</reference>
<proteinExistence type="predicted"/>
<dbReference type="STRING" id="933084.A0A067PBI6"/>
<dbReference type="AlphaFoldDB" id="A0A067PBI6"/>
<keyword evidence="4" id="KW-1185">Reference proteome</keyword>
<dbReference type="InParanoid" id="A0A067PBI6"/>
<sequence length="281" mass="30428">MTSGTRNAIIIGATIAGVIVLSLFTGLFIFYKRHQYKKLFFFNRNQPKRRSQLLAGEDMDDEPPMRYTDYAGSGKSNDSSPSLMRHRADTGSIFHEGVWPPPGAPSRFVDPLLSGSSRVELTGIVDGVMGPSADGSPSRIRGGARDSFPSILRDSRATSMYSQESTGSREDAQTPPSPIYSPPSREHTRDSSATSQTALLSSYHRPSVPSPLSTLNLDSNTLPPPLGQSHERNSSTASLTSQTPVRRPNWLERSPKRMSFGLNTESPDSSSSAPGGLGSNR</sequence>
<feature type="transmembrane region" description="Helical" evidence="2">
    <location>
        <begin position="6"/>
        <end position="31"/>
    </location>
</feature>
<organism evidence="3 4">
    <name type="scientific">Jaapia argillacea MUCL 33604</name>
    <dbReference type="NCBI Taxonomy" id="933084"/>
    <lineage>
        <taxon>Eukaryota</taxon>
        <taxon>Fungi</taxon>
        <taxon>Dikarya</taxon>
        <taxon>Basidiomycota</taxon>
        <taxon>Agaricomycotina</taxon>
        <taxon>Agaricomycetes</taxon>
        <taxon>Agaricomycetidae</taxon>
        <taxon>Jaapiales</taxon>
        <taxon>Jaapiaceae</taxon>
        <taxon>Jaapia</taxon>
    </lineage>
</organism>
<feature type="compositionally biased region" description="Polar residues" evidence="1">
    <location>
        <begin position="261"/>
        <end position="274"/>
    </location>
</feature>
<feature type="region of interest" description="Disordered" evidence="1">
    <location>
        <begin position="125"/>
        <end position="281"/>
    </location>
</feature>